<keyword evidence="3" id="KW-1185">Reference proteome</keyword>
<feature type="domain" description="Protein kinase" evidence="1">
    <location>
        <begin position="483"/>
        <end position="729"/>
    </location>
</feature>
<reference evidence="2 3" key="1">
    <citation type="journal article" date="2015" name="Sci. Rep.">
        <title>Genome of the facultative scuticociliatosis pathogen Pseudocohnilembus persalinus provides insight into its virulence through horizontal gene transfer.</title>
        <authorList>
            <person name="Xiong J."/>
            <person name="Wang G."/>
            <person name="Cheng J."/>
            <person name="Tian M."/>
            <person name="Pan X."/>
            <person name="Warren A."/>
            <person name="Jiang C."/>
            <person name="Yuan D."/>
            <person name="Miao W."/>
        </authorList>
    </citation>
    <scope>NUCLEOTIDE SEQUENCE [LARGE SCALE GENOMIC DNA]</scope>
    <source>
        <strain evidence="2">36N120E</strain>
    </source>
</reference>
<dbReference type="GO" id="GO:0005737">
    <property type="term" value="C:cytoplasm"/>
    <property type="evidence" value="ECO:0007669"/>
    <property type="project" value="TreeGrafter"/>
</dbReference>
<proteinExistence type="predicted"/>
<feature type="domain" description="Protein kinase" evidence="1">
    <location>
        <begin position="113"/>
        <end position="393"/>
    </location>
</feature>
<dbReference type="Gene3D" id="3.30.200.20">
    <property type="entry name" value="Phosphorylase Kinase, domain 1"/>
    <property type="match status" value="1"/>
</dbReference>
<dbReference type="GO" id="GO:0044773">
    <property type="term" value="P:mitotic DNA damage checkpoint signaling"/>
    <property type="evidence" value="ECO:0007669"/>
    <property type="project" value="TreeGrafter"/>
</dbReference>
<dbReference type="InterPro" id="IPR011009">
    <property type="entry name" value="Kinase-like_dom_sf"/>
</dbReference>
<dbReference type="AlphaFoldDB" id="A0A0V0QLU3"/>
<dbReference type="InterPro" id="IPR000719">
    <property type="entry name" value="Prot_kinase_dom"/>
</dbReference>
<keyword evidence="2" id="KW-0418">Kinase</keyword>
<evidence type="ECO:0000313" key="3">
    <source>
        <dbReference type="Proteomes" id="UP000054937"/>
    </source>
</evidence>
<dbReference type="SUPFAM" id="SSF56112">
    <property type="entry name" value="Protein kinase-like (PK-like)"/>
    <property type="match status" value="2"/>
</dbReference>
<evidence type="ECO:0000259" key="1">
    <source>
        <dbReference type="PROSITE" id="PS50011"/>
    </source>
</evidence>
<keyword evidence="2" id="KW-0808">Transferase</keyword>
<dbReference type="OrthoDB" id="312177at2759"/>
<dbReference type="PROSITE" id="PS50011">
    <property type="entry name" value="PROTEIN_KINASE_DOM"/>
    <property type="match status" value="2"/>
</dbReference>
<evidence type="ECO:0000313" key="2">
    <source>
        <dbReference type="EMBL" id="KRX03127.1"/>
    </source>
</evidence>
<sequence length="792" mass="95226">MEQKQQKQRDFLQKYILIQDNEDKNLLNNAYKQYLNIDDSCIYYVKQWNGLSKTQTYELKDTLDNYKYDDEILNYDIQGQNDGTYNFRILITEEQFLYKYQYEKDEQYYLENYEQKEFINSGRFGRVYKAIDLRNNNRKVAVKITKVNQEIQFKYMVDEITIKEKQIQCLLQYYDCFFVVDKNLQQTIYMVTELMNGDLTQLIGQQVWEQMKFFQNEYLNIFYQITQSLIKLKDCKTYHRDIKPENVFYKINVDKLQIKIGDFSSIKIKKETKFSSISDDIGSPFYMAPEYSAYQIENDENKLDLEKCDVYSLGVTFIEILYAPNKLTTKIFKKKKENEKSLNDFRQSIQNDTLFDFIMEMVDDNNINRPTYEQVMCLEQDNKNNIEKTQLYIKYKDLDTNNTVYIKLQIEKDIESLKFTLKSIQNIFDMQNNQQGSLKILDFFYIQKSDLISEFHIYTVIGEISYQQLYKYEQNLSYLHQNYEFIQKTSRGGQGYVYLVFDKKTKKKYQIKKSDQIEVKNLVKYLEKEFKIQKIQSQSEQIINYKEIFFMGPNKYLSTYEVNIVMEYMEGDIFNLLQIESLEQEEQINLIHKDVKPSNIVYKTEQEKKTLKIIDFETLMESEDQQMLLDIPPINEIYTSRYMPPKNNFLEQNKVTFEKYDVFSLGITFSEILMAPNIIQKYQFVQHHYFYEQIAPNIDDYDLKQLLGKMLNYNTNEWPSIKEIWQKVLQIQQQQQIQKSQQSFGDIEQINPNLNLKKKDDFKNVIDSIMENFQTSILDYGQNQKCISIFGQ</sequence>
<dbReference type="CDD" id="cd00180">
    <property type="entry name" value="PKc"/>
    <property type="match status" value="1"/>
</dbReference>
<dbReference type="SMART" id="SM00220">
    <property type="entry name" value="S_TKc"/>
    <property type="match status" value="2"/>
</dbReference>
<dbReference type="GO" id="GO:0005634">
    <property type="term" value="C:nucleus"/>
    <property type="evidence" value="ECO:0007669"/>
    <property type="project" value="TreeGrafter"/>
</dbReference>
<accession>A0A0V0QLU3</accession>
<name>A0A0V0QLU3_PSEPJ</name>
<dbReference type="EMBL" id="LDAU01000144">
    <property type="protein sequence ID" value="KRX03127.1"/>
    <property type="molecule type" value="Genomic_DNA"/>
</dbReference>
<dbReference type="InterPro" id="IPR008271">
    <property type="entry name" value="Ser/Thr_kinase_AS"/>
</dbReference>
<gene>
    <name evidence="2" type="ORF">PPERSA_10208</name>
</gene>
<dbReference type="PANTHER" id="PTHR44167:SF24">
    <property type="entry name" value="SERINE_THREONINE-PROTEIN KINASE CHK2"/>
    <property type="match status" value="1"/>
</dbReference>
<dbReference type="GO" id="GO:0004674">
    <property type="term" value="F:protein serine/threonine kinase activity"/>
    <property type="evidence" value="ECO:0007669"/>
    <property type="project" value="TreeGrafter"/>
</dbReference>
<organism evidence="2 3">
    <name type="scientific">Pseudocohnilembus persalinus</name>
    <name type="common">Ciliate</name>
    <dbReference type="NCBI Taxonomy" id="266149"/>
    <lineage>
        <taxon>Eukaryota</taxon>
        <taxon>Sar</taxon>
        <taxon>Alveolata</taxon>
        <taxon>Ciliophora</taxon>
        <taxon>Intramacronucleata</taxon>
        <taxon>Oligohymenophorea</taxon>
        <taxon>Scuticociliatia</taxon>
        <taxon>Philasterida</taxon>
        <taxon>Pseudocohnilembidae</taxon>
        <taxon>Pseudocohnilembus</taxon>
    </lineage>
</organism>
<dbReference type="Proteomes" id="UP000054937">
    <property type="component" value="Unassembled WGS sequence"/>
</dbReference>
<dbReference type="PROSITE" id="PS00108">
    <property type="entry name" value="PROTEIN_KINASE_ST"/>
    <property type="match status" value="1"/>
</dbReference>
<dbReference type="GO" id="GO:0005524">
    <property type="term" value="F:ATP binding"/>
    <property type="evidence" value="ECO:0007669"/>
    <property type="project" value="InterPro"/>
</dbReference>
<dbReference type="Gene3D" id="1.10.510.10">
    <property type="entry name" value="Transferase(Phosphotransferase) domain 1"/>
    <property type="match status" value="2"/>
</dbReference>
<dbReference type="PANTHER" id="PTHR44167">
    <property type="entry name" value="OVARIAN-SPECIFIC SERINE/THREONINE-PROTEIN KINASE LOK-RELATED"/>
    <property type="match status" value="1"/>
</dbReference>
<dbReference type="Pfam" id="PF00069">
    <property type="entry name" value="Pkinase"/>
    <property type="match status" value="2"/>
</dbReference>
<protein>
    <submittedName>
        <fullName evidence="2">Protein kinase-like domain</fullName>
    </submittedName>
</protein>
<comment type="caution">
    <text evidence="2">The sequence shown here is derived from an EMBL/GenBank/DDBJ whole genome shotgun (WGS) entry which is preliminary data.</text>
</comment>
<dbReference type="InParanoid" id="A0A0V0QLU3"/>